<feature type="compositionally biased region" description="Polar residues" evidence="2">
    <location>
        <begin position="790"/>
        <end position="802"/>
    </location>
</feature>
<organism evidence="3 4">
    <name type="scientific">Thelephora terrestris</name>
    <dbReference type="NCBI Taxonomy" id="56493"/>
    <lineage>
        <taxon>Eukaryota</taxon>
        <taxon>Fungi</taxon>
        <taxon>Dikarya</taxon>
        <taxon>Basidiomycota</taxon>
        <taxon>Agaricomycotina</taxon>
        <taxon>Agaricomycetes</taxon>
        <taxon>Thelephorales</taxon>
        <taxon>Thelephoraceae</taxon>
        <taxon>Thelephora</taxon>
    </lineage>
</organism>
<feature type="compositionally biased region" description="Low complexity" evidence="2">
    <location>
        <begin position="1742"/>
        <end position="1756"/>
    </location>
</feature>
<feature type="region of interest" description="Disordered" evidence="2">
    <location>
        <begin position="728"/>
        <end position="816"/>
    </location>
</feature>
<feature type="compositionally biased region" description="Polar residues" evidence="2">
    <location>
        <begin position="372"/>
        <end position="386"/>
    </location>
</feature>
<feature type="coiled-coil region" evidence="1">
    <location>
        <begin position="1463"/>
        <end position="1490"/>
    </location>
</feature>
<feature type="compositionally biased region" description="Low complexity" evidence="2">
    <location>
        <begin position="393"/>
        <end position="407"/>
    </location>
</feature>
<feature type="region of interest" description="Disordered" evidence="2">
    <location>
        <begin position="839"/>
        <end position="876"/>
    </location>
</feature>
<reference evidence="3" key="2">
    <citation type="submission" date="2020-11" db="EMBL/GenBank/DDBJ databases">
        <authorList>
            <consortium name="DOE Joint Genome Institute"/>
            <person name="Kuo A."/>
            <person name="Miyauchi S."/>
            <person name="Kiss E."/>
            <person name="Drula E."/>
            <person name="Kohler A."/>
            <person name="Sanchez-Garcia M."/>
            <person name="Andreopoulos B."/>
            <person name="Barry K.W."/>
            <person name="Bonito G."/>
            <person name="Buee M."/>
            <person name="Carver A."/>
            <person name="Chen C."/>
            <person name="Cichocki N."/>
            <person name="Clum A."/>
            <person name="Culley D."/>
            <person name="Crous P.W."/>
            <person name="Fauchery L."/>
            <person name="Girlanda M."/>
            <person name="Hayes R."/>
            <person name="Keri Z."/>
            <person name="Labutti K."/>
            <person name="Lipzen A."/>
            <person name="Lombard V."/>
            <person name="Magnuson J."/>
            <person name="Maillard F."/>
            <person name="Morin E."/>
            <person name="Murat C."/>
            <person name="Nolan M."/>
            <person name="Ohm R."/>
            <person name="Pangilinan J."/>
            <person name="Pereira M."/>
            <person name="Perotto S."/>
            <person name="Peter M."/>
            <person name="Riley R."/>
            <person name="Sitrit Y."/>
            <person name="Stielow B."/>
            <person name="Szollosi G."/>
            <person name="Zifcakova L."/>
            <person name="Stursova M."/>
            <person name="Spatafora J.W."/>
            <person name="Tedersoo L."/>
            <person name="Vaario L.-M."/>
            <person name="Yamada A."/>
            <person name="Yan M."/>
            <person name="Wang P."/>
            <person name="Xu J."/>
            <person name="Bruns T."/>
            <person name="Baldrian P."/>
            <person name="Vilgalys R."/>
            <person name="Henrissat B."/>
            <person name="Grigoriev I.V."/>
            <person name="Hibbett D."/>
            <person name="Nagy L.G."/>
            <person name="Martin F.M."/>
        </authorList>
    </citation>
    <scope>NUCLEOTIDE SEQUENCE</scope>
    <source>
        <strain evidence="3">UH-Tt-Lm1</strain>
    </source>
</reference>
<dbReference type="EMBL" id="WIUZ02000006">
    <property type="protein sequence ID" value="KAF9785821.1"/>
    <property type="molecule type" value="Genomic_DNA"/>
</dbReference>
<evidence type="ECO:0000256" key="2">
    <source>
        <dbReference type="SAM" id="MobiDB-lite"/>
    </source>
</evidence>
<dbReference type="Gene3D" id="1.10.287.1490">
    <property type="match status" value="1"/>
</dbReference>
<dbReference type="Proteomes" id="UP000736335">
    <property type="component" value="Unassembled WGS sequence"/>
</dbReference>
<feature type="compositionally biased region" description="Basic and acidic residues" evidence="2">
    <location>
        <begin position="763"/>
        <end position="780"/>
    </location>
</feature>
<feature type="region of interest" description="Disordered" evidence="2">
    <location>
        <begin position="177"/>
        <end position="196"/>
    </location>
</feature>
<feature type="compositionally biased region" description="Low complexity" evidence="2">
    <location>
        <begin position="311"/>
        <end position="326"/>
    </location>
</feature>
<accession>A0A9P6HEW9</accession>
<feature type="region of interest" description="Disordered" evidence="2">
    <location>
        <begin position="1808"/>
        <end position="1854"/>
    </location>
</feature>
<sequence length="1854" mass="202508">MSVHHRQPTLGRLMIPPNLGSQQPGQTAMFSPGLPTAIQQGFNPPFIGPVPGNMMTPLQANFMPMPMPTAGLPINHRARASIAQLAAAGIPPPMGIPLTPLLPGQFPQGVPPMLMPTPQFQPRSRRAPSVSTGGPPKAVLGGPGARNRVATDVAPTPTTTAPPPKSKKVAVNIPQETIPAEADGETPSNGESSRRQVWARVPLLPSEVPEIIDPAPPETISVEVFPPEGWRTDIPPTLDVFLPGKGAWAEYKKRVIDEKLARLGIDEAFGGGINVANALHHIHAPHARAASISSPADPALLMFKLNKLQQSQNPTATNPTATPSQSLIDHTPSPSQSCNVPRRCHSFSVSNPPPVTIYNPTAAFNPFGPQATLGSDQIFSRNTNADGPNAATPNSSRGPGSRPLSRPDFSRGFGLDIPEEEEPLEEADTHNGQEGDQGSDMDLVEAEADGEVEAEDEGVAMLNRIHSRHVSRLSAALSLRSVGRQPSASPSQGSPTMNLVDDDLDLIERETDGVAEWTGSEGRCDSDQEGLEEEEWSNPSDEERARTERRQRRTARRVPGTLQDVPRKLPNFPRPPKTSFIPLSYRSEDDVLSNPSDEEKIIEEVVYPPLPPSGSTGYGRPLPHLPHSRATSAQFSYYDPLAIHSRTASEQPILYPSLPTEMAPPLSAGLKPASLNPFAKPFVFGANGTSTPLQQQPTTATAATPAESLQTTPSKPLNAAASEFRPNFTFQPPVAAPHLTFKSQSPEPNNAGRPLPTPPAHDTNGREQQGREKRQRRSSDGDDDEGGISNMSSFKFPPTSSGDFGKGNHWSAPPTPAAFDVERRASVSAPPPHHFTVSGFVSNVPLHDSPDTDAPPKEEQSLYGNRALPAPPRQKRAPLPLDFTHPVSKNTVPAGLFKALAGGEADTSRRVRSRLPSRDVFDLSPRSLDDNHMPTISQKISRPRLVTDPVGNATRDEPLGSSTPPAHLRRRSSLPASHRATHSSLSDFLDPSLATLGCADLQQFEQRLDSLLDDKLDDLRRELMQQQNSSSLNETTETMLAEIISLRGQLQESTSRALESRNDFNYQWLQGVVQQASHDTRSSLQRDLSEIMRQVETQSRSNLDLQKELTPFINEVTSRTMKTIVSISQQYASHLESLADPGSFVNEILNALNPHFAAVRPAPIDYDLLTLQLSQAVKPNISQLIDLASDKRETAGLILDRLLPALQALAPVTPEVDIASLASKVVAEVKQIVDRLDAHEIKEQVSDLVVERLDARLANQYRERSEVIMEKVQESVANGLGPIPGEISSILGKLATIHRDVSELNPEDLASLRHDFVNIIADLSPKLSAATESLNSALLDTRLQRDTQSKWEDVVGKVDRTESTLHTLSGIQKTVSSQNVEILSTQKDAIAQLSALSFALEETTKTFKGSQEEFITRVQHSLKDSEGHRMLVAANSELQTQLTEARVSHGQVQAEKDALSVTFKGIEDERNSLKAEVEKLTRLLSTKSSEAATVGAKNAELEEAQTQALARQQATDATTQKLEARIAGYEKEASQFGIIKERLQDKVHELELHIAIATRDKAAAEQTTAAIREERDRLLSRQDHWEEMHRAAEQIQLLTSQVNEADNEELRHLRDYHDRTRPLEGEYNNLQRRFKDQETKLANLDRTMATVRQTLAQAQQRAVEWEKRAKETDAEIANIRNQLEETSSSKSQLDSEVSLLMAQLQEKEADERLTQDRESKLRDQVASLEEQFARLKAEASKPPVAAPAATTTTPATNGYKFEPPVRSESRASTVYLHSRSTTPVNTKPARAQLAANGVWNSMHNPYRANGVPHRMPNGNGLSASKPNGAGTRPPSPTSSVVSTAPTVDEEGWWS</sequence>
<protein>
    <submittedName>
        <fullName evidence="3">Uncharacterized protein</fullName>
    </submittedName>
</protein>
<feature type="compositionally biased region" description="Low complexity" evidence="2">
    <location>
        <begin position="1837"/>
        <end position="1846"/>
    </location>
</feature>
<proteinExistence type="predicted"/>
<feature type="compositionally biased region" description="Acidic residues" evidence="2">
    <location>
        <begin position="527"/>
        <end position="536"/>
    </location>
</feature>
<feature type="region of interest" description="Disordered" evidence="2">
    <location>
        <begin position="116"/>
        <end position="169"/>
    </location>
</feature>
<feature type="region of interest" description="Disordered" evidence="2">
    <location>
        <begin position="368"/>
        <end position="415"/>
    </location>
</feature>
<feature type="region of interest" description="Disordered" evidence="2">
    <location>
        <begin position="1736"/>
        <end position="1770"/>
    </location>
</feature>
<reference evidence="3" key="1">
    <citation type="journal article" date="2020" name="Nat. Commun.">
        <title>Large-scale genome sequencing of mycorrhizal fungi provides insights into the early evolution of symbiotic traits.</title>
        <authorList>
            <person name="Miyauchi S."/>
            <person name="Kiss E."/>
            <person name="Kuo A."/>
            <person name="Drula E."/>
            <person name="Kohler A."/>
            <person name="Sanchez-Garcia M."/>
            <person name="Morin E."/>
            <person name="Andreopoulos B."/>
            <person name="Barry K.W."/>
            <person name="Bonito G."/>
            <person name="Buee M."/>
            <person name="Carver A."/>
            <person name="Chen C."/>
            <person name="Cichocki N."/>
            <person name="Clum A."/>
            <person name="Culley D."/>
            <person name="Crous P.W."/>
            <person name="Fauchery L."/>
            <person name="Girlanda M."/>
            <person name="Hayes R.D."/>
            <person name="Keri Z."/>
            <person name="LaButti K."/>
            <person name="Lipzen A."/>
            <person name="Lombard V."/>
            <person name="Magnuson J."/>
            <person name="Maillard F."/>
            <person name="Murat C."/>
            <person name="Nolan M."/>
            <person name="Ohm R.A."/>
            <person name="Pangilinan J."/>
            <person name="Pereira M.F."/>
            <person name="Perotto S."/>
            <person name="Peter M."/>
            <person name="Pfister S."/>
            <person name="Riley R."/>
            <person name="Sitrit Y."/>
            <person name="Stielow J.B."/>
            <person name="Szollosi G."/>
            <person name="Zifcakova L."/>
            <person name="Stursova M."/>
            <person name="Spatafora J.W."/>
            <person name="Tedersoo L."/>
            <person name="Vaario L.M."/>
            <person name="Yamada A."/>
            <person name="Yan M."/>
            <person name="Wang P."/>
            <person name="Xu J."/>
            <person name="Bruns T."/>
            <person name="Baldrian P."/>
            <person name="Vilgalys R."/>
            <person name="Dunand C."/>
            <person name="Henrissat B."/>
            <person name="Grigoriev I.V."/>
            <person name="Hibbett D."/>
            <person name="Nagy L.G."/>
            <person name="Martin F.M."/>
        </authorList>
    </citation>
    <scope>NUCLEOTIDE SEQUENCE</scope>
    <source>
        <strain evidence="3">UH-Tt-Lm1</strain>
    </source>
</reference>
<feature type="region of interest" description="Disordered" evidence="2">
    <location>
        <begin position="947"/>
        <end position="979"/>
    </location>
</feature>
<feature type="compositionally biased region" description="Low complexity" evidence="2">
    <location>
        <begin position="150"/>
        <end position="159"/>
    </location>
</feature>
<feature type="region of interest" description="Disordered" evidence="2">
    <location>
        <begin position="311"/>
        <end position="342"/>
    </location>
</feature>
<evidence type="ECO:0000313" key="4">
    <source>
        <dbReference type="Proteomes" id="UP000736335"/>
    </source>
</evidence>
<feature type="compositionally biased region" description="Basic and acidic residues" evidence="2">
    <location>
        <begin position="848"/>
        <end position="860"/>
    </location>
</feature>
<feature type="compositionally biased region" description="Low complexity" evidence="2">
    <location>
        <begin position="689"/>
        <end position="706"/>
    </location>
</feature>
<name>A0A9P6HEW9_9AGAM</name>
<comment type="caution">
    <text evidence="3">The sequence shown here is derived from an EMBL/GenBank/DDBJ whole genome shotgun (WGS) entry which is preliminary data.</text>
</comment>
<feature type="region of interest" description="Disordered" evidence="2">
    <location>
        <begin position="513"/>
        <end position="592"/>
    </location>
</feature>
<gene>
    <name evidence="3" type="ORF">BJ322DRAFT_1210435</name>
</gene>
<dbReference type="OrthoDB" id="3357224at2759"/>
<keyword evidence="1" id="KW-0175">Coiled coil</keyword>
<evidence type="ECO:0000256" key="1">
    <source>
        <dbReference type="SAM" id="Coils"/>
    </source>
</evidence>
<keyword evidence="4" id="KW-1185">Reference proteome</keyword>
<evidence type="ECO:0000313" key="3">
    <source>
        <dbReference type="EMBL" id="KAF9785821.1"/>
    </source>
</evidence>
<feature type="region of interest" description="Disordered" evidence="2">
    <location>
        <begin position="687"/>
        <end position="714"/>
    </location>
</feature>